<dbReference type="AlphaFoldDB" id="A0AAN6TB17"/>
<comment type="caution">
    <text evidence="4">The sequence shown here is derived from an EMBL/GenBank/DDBJ whole genome shotgun (WGS) entry which is preliminary data.</text>
</comment>
<dbReference type="InterPro" id="IPR035979">
    <property type="entry name" value="RBD_domain_sf"/>
</dbReference>
<evidence type="ECO:0000259" key="3">
    <source>
        <dbReference type="PROSITE" id="PS50102"/>
    </source>
</evidence>
<feature type="compositionally biased region" description="Polar residues" evidence="2">
    <location>
        <begin position="70"/>
        <end position="79"/>
    </location>
</feature>
<dbReference type="InterPro" id="IPR012677">
    <property type="entry name" value="Nucleotide-bd_a/b_plait_sf"/>
</dbReference>
<keyword evidence="5" id="KW-1185">Reference proteome</keyword>
<evidence type="ECO:0000256" key="1">
    <source>
        <dbReference type="PROSITE-ProRule" id="PRU00176"/>
    </source>
</evidence>
<sequence length="280" mass="30006">MATTVHVKNIGGKTEDKEIRDFFSFCGKITDISITNEGETRNATVSFEKDTAARTALLLNHTQLGGREISVSSEGATTPTHEEGESGTAAERGPDEGLRQEEKPRSRILAELLAHGYVVADAGLQKAIALDEKHGVTNRFVATLKQLDERTRATDHARAADASYGISQRASSLLTGLNSYFERASNTPTGKRLVDFYTTSQRQVQDIHNEARRLANLKKEEAGGNLYKAVGLDKAQSAPAQGQGEKGATHQPPGAAPANAAATETRNPTAESGTNPETIH</sequence>
<dbReference type="InterPro" id="IPR000504">
    <property type="entry name" value="RRM_dom"/>
</dbReference>
<protein>
    <recommendedName>
        <fullName evidence="3">RRM domain-containing protein</fullName>
    </recommendedName>
</protein>
<feature type="region of interest" description="Disordered" evidence="2">
    <location>
        <begin position="68"/>
        <end position="103"/>
    </location>
</feature>
<dbReference type="PROSITE" id="PS50102">
    <property type="entry name" value="RRM"/>
    <property type="match status" value="1"/>
</dbReference>
<keyword evidence="1" id="KW-0694">RNA-binding</keyword>
<dbReference type="InterPro" id="IPR034358">
    <property type="entry name" value="Vip1_RRM"/>
</dbReference>
<evidence type="ECO:0000313" key="5">
    <source>
        <dbReference type="Proteomes" id="UP001302812"/>
    </source>
</evidence>
<dbReference type="SMART" id="SM00360">
    <property type="entry name" value="RRM"/>
    <property type="match status" value="1"/>
</dbReference>
<dbReference type="SUPFAM" id="SSF54928">
    <property type="entry name" value="RNA-binding domain, RBD"/>
    <property type="match status" value="1"/>
</dbReference>
<dbReference type="GeneID" id="89941044"/>
<dbReference type="GO" id="GO:0003723">
    <property type="term" value="F:RNA binding"/>
    <property type="evidence" value="ECO:0007669"/>
    <property type="project" value="UniProtKB-UniRule"/>
</dbReference>
<accession>A0AAN6TB17</accession>
<name>A0AAN6TB17_9PEZI</name>
<feature type="compositionally biased region" description="Low complexity" evidence="2">
    <location>
        <begin position="256"/>
        <end position="271"/>
    </location>
</feature>
<dbReference type="RefSeq" id="XP_064668569.1">
    <property type="nucleotide sequence ID" value="XM_064816919.1"/>
</dbReference>
<proteinExistence type="predicted"/>
<dbReference type="CDD" id="cd12268">
    <property type="entry name" value="RRM_Vip1"/>
    <property type="match status" value="1"/>
</dbReference>
<evidence type="ECO:0000313" key="4">
    <source>
        <dbReference type="EMBL" id="KAK4110999.1"/>
    </source>
</evidence>
<gene>
    <name evidence="4" type="ORF">N656DRAFT_790848</name>
</gene>
<organism evidence="4 5">
    <name type="scientific">Canariomyces notabilis</name>
    <dbReference type="NCBI Taxonomy" id="2074819"/>
    <lineage>
        <taxon>Eukaryota</taxon>
        <taxon>Fungi</taxon>
        <taxon>Dikarya</taxon>
        <taxon>Ascomycota</taxon>
        <taxon>Pezizomycotina</taxon>
        <taxon>Sordariomycetes</taxon>
        <taxon>Sordariomycetidae</taxon>
        <taxon>Sordariales</taxon>
        <taxon>Chaetomiaceae</taxon>
        <taxon>Canariomyces</taxon>
    </lineage>
</organism>
<reference evidence="4" key="2">
    <citation type="submission" date="2023-05" db="EMBL/GenBank/DDBJ databases">
        <authorList>
            <consortium name="Lawrence Berkeley National Laboratory"/>
            <person name="Steindorff A."/>
            <person name="Hensen N."/>
            <person name="Bonometti L."/>
            <person name="Westerberg I."/>
            <person name="Brannstrom I.O."/>
            <person name="Guillou S."/>
            <person name="Cros-Aarteil S."/>
            <person name="Calhoun S."/>
            <person name="Haridas S."/>
            <person name="Kuo A."/>
            <person name="Mondo S."/>
            <person name="Pangilinan J."/>
            <person name="Riley R."/>
            <person name="Labutti K."/>
            <person name="Andreopoulos B."/>
            <person name="Lipzen A."/>
            <person name="Chen C."/>
            <person name="Yanf M."/>
            <person name="Daum C."/>
            <person name="Ng V."/>
            <person name="Clum A."/>
            <person name="Ohm R."/>
            <person name="Martin F."/>
            <person name="Silar P."/>
            <person name="Natvig D."/>
            <person name="Lalanne C."/>
            <person name="Gautier V."/>
            <person name="Ament-Velasquez S.L."/>
            <person name="Kruys A."/>
            <person name="Hutchinson M.I."/>
            <person name="Powell A.J."/>
            <person name="Barry K."/>
            <person name="Miller A.N."/>
            <person name="Grigoriev I.V."/>
            <person name="Debuchy R."/>
            <person name="Gladieux P."/>
            <person name="Thoren M.H."/>
            <person name="Johannesson H."/>
        </authorList>
    </citation>
    <scope>NUCLEOTIDE SEQUENCE</scope>
    <source>
        <strain evidence="4">CBS 508.74</strain>
    </source>
</reference>
<dbReference type="EMBL" id="MU853348">
    <property type="protein sequence ID" value="KAK4110999.1"/>
    <property type="molecule type" value="Genomic_DNA"/>
</dbReference>
<dbReference type="PANTHER" id="PTHR32343:SF10">
    <property type="entry name" value="RNA-BINDING REGION RNP-1 DOMAIN-CONTAINING PROTEIN"/>
    <property type="match status" value="1"/>
</dbReference>
<feature type="domain" description="RRM" evidence="3">
    <location>
        <begin position="3"/>
        <end position="76"/>
    </location>
</feature>
<dbReference type="PANTHER" id="PTHR32343">
    <property type="entry name" value="SERINE/ARGININE-RICH SPLICING FACTOR"/>
    <property type="match status" value="1"/>
</dbReference>
<dbReference type="Gene3D" id="3.30.70.330">
    <property type="match status" value="1"/>
</dbReference>
<evidence type="ECO:0000256" key="2">
    <source>
        <dbReference type="SAM" id="MobiDB-lite"/>
    </source>
</evidence>
<reference evidence="4" key="1">
    <citation type="journal article" date="2023" name="Mol. Phylogenet. Evol.">
        <title>Genome-scale phylogeny and comparative genomics of the fungal order Sordariales.</title>
        <authorList>
            <person name="Hensen N."/>
            <person name="Bonometti L."/>
            <person name="Westerberg I."/>
            <person name="Brannstrom I.O."/>
            <person name="Guillou S."/>
            <person name="Cros-Aarteil S."/>
            <person name="Calhoun S."/>
            <person name="Haridas S."/>
            <person name="Kuo A."/>
            <person name="Mondo S."/>
            <person name="Pangilinan J."/>
            <person name="Riley R."/>
            <person name="LaButti K."/>
            <person name="Andreopoulos B."/>
            <person name="Lipzen A."/>
            <person name="Chen C."/>
            <person name="Yan M."/>
            <person name="Daum C."/>
            <person name="Ng V."/>
            <person name="Clum A."/>
            <person name="Steindorff A."/>
            <person name="Ohm R.A."/>
            <person name="Martin F."/>
            <person name="Silar P."/>
            <person name="Natvig D.O."/>
            <person name="Lalanne C."/>
            <person name="Gautier V."/>
            <person name="Ament-Velasquez S.L."/>
            <person name="Kruys A."/>
            <person name="Hutchinson M.I."/>
            <person name="Powell A.J."/>
            <person name="Barry K."/>
            <person name="Miller A.N."/>
            <person name="Grigoriev I.V."/>
            <person name="Debuchy R."/>
            <person name="Gladieux P."/>
            <person name="Hiltunen Thoren M."/>
            <person name="Johannesson H."/>
        </authorList>
    </citation>
    <scope>NUCLEOTIDE SEQUENCE</scope>
    <source>
        <strain evidence="4">CBS 508.74</strain>
    </source>
</reference>
<dbReference type="Pfam" id="PF00076">
    <property type="entry name" value="RRM_1"/>
    <property type="match status" value="1"/>
</dbReference>
<feature type="region of interest" description="Disordered" evidence="2">
    <location>
        <begin position="235"/>
        <end position="280"/>
    </location>
</feature>
<feature type="compositionally biased region" description="Basic and acidic residues" evidence="2">
    <location>
        <begin position="92"/>
        <end position="103"/>
    </location>
</feature>
<dbReference type="Proteomes" id="UP001302812">
    <property type="component" value="Unassembled WGS sequence"/>
</dbReference>